<accession>A0A5B7IT61</accession>
<dbReference type="EMBL" id="VSRR010078958">
    <property type="protein sequence ID" value="MPC88791.1"/>
    <property type="molecule type" value="Genomic_DNA"/>
</dbReference>
<dbReference type="Proteomes" id="UP000324222">
    <property type="component" value="Unassembled WGS sequence"/>
</dbReference>
<sequence length="204" mass="23055">MDNERNQEIRTGGRRGLDALVDARPARGKAHGYPGHPCAASEPRPGENLAVSPAGRHPSPHRSTPQLHRTLCWDAILWKVYMDELLRQTRLGYADDFSHSRPYCRSDSLCAVIENTSRCWERQWTVAWVFTRCCCSYHASWRVSALRCMAGPGKINSRGILTPYKAQVLPCTGCLVTPPTYRYWTSCSYLLCRWCGRTESSSSS</sequence>
<feature type="region of interest" description="Disordered" evidence="1">
    <location>
        <begin position="26"/>
        <end position="64"/>
    </location>
</feature>
<comment type="caution">
    <text evidence="2">The sequence shown here is derived from an EMBL/GenBank/DDBJ whole genome shotgun (WGS) entry which is preliminary data.</text>
</comment>
<evidence type="ECO:0000256" key="1">
    <source>
        <dbReference type="SAM" id="MobiDB-lite"/>
    </source>
</evidence>
<reference evidence="2 3" key="1">
    <citation type="submission" date="2019-05" db="EMBL/GenBank/DDBJ databases">
        <title>Another draft genome of Portunus trituberculatus and its Hox gene families provides insights of decapod evolution.</title>
        <authorList>
            <person name="Jeong J.-H."/>
            <person name="Song I."/>
            <person name="Kim S."/>
            <person name="Choi T."/>
            <person name="Kim D."/>
            <person name="Ryu S."/>
            <person name="Kim W."/>
        </authorList>
    </citation>
    <scope>NUCLEOTIDE SEQUENCE [LARGE SCALE GENOMIC DNA]</scope>
    <source>
        <tissue evidence="2">Muscle</tissue>
    </source>
</reference>
<dbReference type="AlphaFoldDB" id="A0A5B7IT61"/>
<organism evidence="2 3">
    <name type="scientific">Portunus trituberculatus</name>
    <name type="common">Swimming crab</name>
    <name type="synonym">Neptunus trituberculatus</name>
    <dbReference type="NCBI Taxonomy" id="210409"/>
    <lineage>
        <taxon>Eukaryota</taxon>
        <taxon>Metazoa</taxon>
        <taxon>Ecdysozoa</taxon>
        <taxon>Arthropoda</taxon>
        <taxon>Crustacea</taxon>
        <taxon>Multicrustacea</taxon>
        <taxon>Malacostraca</taxon>
        <taxon>Eumalacostraca</taxon>
        <taxon>Eucarida</taxon>
        <taxon>Decapoda</taxon>
        <taxon>Pleocyemata</taxon>
        <taxon>Brachyura</taxon>
        <taxon>Eubrachyura</taxon>
        <taxon>Portunoidea</taxon>
        <taxon>Portunidae</taxon>
        <taxon>Portuninae</taxon>
        <taxon>Portunus</taxon>
    </lineage>
</organism>
<keyword evidence="3" id="KW-1185">Reference proteome</keyword>
<proteinExistence type="predicted"/>
<name>A0A5B7IT61_PORTR</name>
<evidence type="ECO:0000313" key="2">
    <source>
        <dbReference type="EMBL" id="MPC88791.1"/>
    </source>
</evidence>
<gene>
    <name evidence="2" type="ORF">E2C01_083712</name>
</gene>
<evidence type="ECO:0000313" key="3">
    <source>
        <dbReference type="Proteomes" id="UP000324222"/>
    </source>
</evidence>
<protein>
    <submittedName>
        <fullName evidence="2">Uncharacterized protein</fullName>
    </submittedName>
</protein>